<evidence type="ECO:0000313" key="2">
    <source>
        <dbReference type="Proteomes" id="UP001220610"/>
    </source>
</evidence>
<reference evidence="1" key="1">
    <citation type="submission" date="2023-03" db="EMBL/GenBank/DDBJ databases">
        <title>Andean soil-derived lignocellulolytic bacterial consortium as a source of novel taxa and putative plastic-active enzymes.</title>
        <authorList>
            <person name="Diaz-Garcia L."/>
            <person name="Chuvochina M."/>
            <person name="Feuerriegel G."/>
            <person name="Bunk B."/>
            <person name="Sproer C."/>
            <person name="Streit W.R."/>
            <person name="Rodriguez L.M."/>
            <person name="Overmann J."/>
            <person name="Jimenez D.J."/>
        </authorList>
    </citation>
    <scope>NUCLEOTIDE SEQUENCE</scope>
    <source>
        <strain evidence="1">MAG 7</strain>
    </source>
</reference>
<name>A0AAJ5WVZ1_9BACT</name>
<dbReference type="EMBL" id="CP119311">
    <property type="protein sequence ID" value="WEK36572.1"/>
    <property type="molecule type" value="Genomic_DNA"/>
</dbReference>
<protein>
    <submittedName>
        <fullName evidence="1">Uncharacterized protein</fullName>
    </submittedName>
</protein>
<organism evidence="1 2">
    <name type="scientific">Candidatus Pseudobacter hemicellulosilyticus</name>
    <dbReference type="NCBI Taxonomy" id="3121375"/>
    <lineage>
        <taxon>Bacteria</taxon>
        <taxon>Pseudomonadati</taxon>
        <taxon>Bacteroidota</taxon>
        <taxon>Chitinophagia</taxon>
        <taxon>Chitinophagales</taxon>
        <taxon>Chitinophagaceae</taxon>
        <taxon>Pseudobacter</taxon>
    </lineage>
</organism>
<evidence type="ECO:0000313" key="1">
    <source>
        <dbReference type="EMBL" id="WEK36572.1"/>
    </source>
</evidence>
<accession>A0AAJ5WVZ1</accession>
<sequence length="144" mass="16929">MINTFIGSLKRIAAILLLFLLFFNWFGYRLLADLLQQQADAALEARLDKDDYDDQQLITLRVPLNMPYQNNWSEFERYDGEITIEGIHYKYVKRKIENGQMLLLCLPNESRMRQESARDDFFKLVNDLQHASQGKKTFTDSTAQ</sequence>
<proteinExistence type="predicted"/>
<gene>
    <name evidence="1" type="ORF">P0Y53_03585</name>
</gene>
<dbReference type="Proteomes" id="UP001220610">
    <property type="component" value="Chromosome"/>
</dbReference>
<dbReference type="AlphaFoldDB" id="A0AAJ5WVZ1"/>